<feature type="transmembrane region" description="Helical" evidence="1">
    <location>
        <begin position="6"/>
        <end position="27"/>
    </location>
</feature>
<dbReference type="Proteomes" id="UP000886856">
    <property type="component" value="Unassembled WGS sequence"/>
</dbReference>
<dbReference type="EMBL" id="DWYW01000226">
    <property type="protein sequence ID" value="HJA91099.1"/>
    <property type="molecule type" value="Genomic_DNA"/>
</dbReference>
<reference evidence="2" key="2">
    <citation type="submission" date="2021-04" db="EMBL/GenBank/DDBJ databases">
        <authorList>
            <person name="Gilroy R."/>
        </authorList>
    </citation>
    <scope>NUCLEOTIDE SEQUENCE</scope>
    <source>
        <strain evidence="2">CHK171-505</strain>
    </source>
</reference>
<dbReference type="AlphaFoldDB" id="A0A9D2I3H6"/>
<organism evidence="2 3">
    <name type="scientific">Candidatus Jeotgalibaca merdavium</name>
    <dbReference type="NCBI Taxonomy" id="2838627"/>
    <lineage>
        <taxon>Bacteria</taxon>
        <taxon>Bacillati</taxon>
        <taxon>Bacillota</taxon>
        <taxon>Bacilli</taxon>
        <taxon>Lactobacillales</taxon>
        <taxon>Carnobacteriaceae</taxon>
        <taxon>Jeotgalibaca</taxon>
    </lineage>
</organism>
<feature type="transmembrane region" description="Helical" evidence="1">
    <location>
        <begin position="61"/>
        <end position="83"/>
    </location>
</feature>
<keyword evidence="1" id="KW-0812">Transmembrane</keyword>
<evidence type="ECO:0000313" key="3">
    <source>
        <dbReference type="Proteomes" id="UP000886856"/>
    </source>
</evidence>
<feature type="transmembrane region" description="Helical" evidence="1">
    <location>
        <begin position="39"/>
        <end position="55"/>
    </location>
</feature>
<feature type="transmembrane region" description="Helical" evidence="1">
    <location>
        <begin position="90"/>
        <end position="113"/>
    </location>
</feature>
<evidence type="ECO:0000313" key="2">
    <source>
        <dbReference type="EMBL" id="HJA91099.1"/>
    </source>
</evidence>
<gene>
    <name evidence="2" type="ORF">H9948_09960</name>
</gene>
<reference evidence="2" key="1">
    <citation type="journal article" date="2021" name="PeerJ">
        <title>Extensive microbial diversity within the chicken gut microbiome revealed by metagenomics and culture.</title>
        <authorList>
            <person name="Gilroy R."/>
            <person name="Ravi A."/>
            <person name="Getino M."/>
            <person name="Pursley I."/>
            <person name="Horton D.L."/>
            <person name="Alikhan N.F."/>
            <person name="Baker D."/>
            <person name="Gharbi K."/>
            <person name="Hall N."/>
            <person name="Watson M."/>
            <person name="Adriaenssens E.M."/>
            <person name="Foster-Nyarko E."/>
            <person name="Jarju S."/>
            <person name="Secka A."/>
            <person name="Antonio M."/>
            <person name="Oren A."/>
            <person name="Chaudhuri R.R."/>
            <person name="La Ragione R."/>
            <person name="Hildebrand F."/>
            <person name="Pallen M.J."/>
        </authorList>
    </citation>
    <scope>NUCLEOTIDE SEQUENCE</scope>
    <source>
        <strain evidence="2">CHK171-505</strain>
    </source>
</reference>
<keyword evidence="1" id="KW-1133">Transmembrane helix</keyword>
<sequence>MGLTVVVFALIFLIWLSFFLLGMYLLIRKRGKRFPPFKGSYWVLAAQGFFLLLFFTETFAALPSIFFDISLYGSALFGVLYSIKEIKNNVLLALVLGASTIFFVLFIPFTWLIGSM</sequence>
<evidence type="ECO:0000256" key="1">
    <source>
        <dbReference type="SAM" id="Phobius"/>
    </source>
</evidence>
<protein>
    <submittedName>
        <fullName evidence="2">Uncharacterized protein</fullName>
    </submittedName>
</protein>
<name>A0A9D2I3H6_9LACT</name>
<accession>A0A9D2I3H6</accession>
<proteinExistence type="predicted"/>
<keyword evidence="1" id="KW-0472">Membrane</keyword>
<comment type="caution">
    <text evidence="2">The sequence shown here is derived from an EMBL/GenBank/DDBJ whole genome shotgun (WGS) entry which is preliminary data.</text>
</comment>